<dbReference type="Pfam" id="PF00563">
    <property type="entry name" value="EAL"/>
    <property type="match status" value="1"/>
</dbReference>
<dbReference type="CDD" id="cd01949">
    <property type="entry name" value="GGDEF"/>
    <property type="match status" value="1"/>
</dbReference>
<evidence type="ECO:0000259" key="2">
    <source>
        <dbReference type="PROSITE" id="PS50883"/>
    </source>
</evidence>
<dbReference type="Pfam" id="PF00990">
    <property type="entry name" value="GGDEF"/>
    <property type="match status" value="1"/>
</dbReference>
<feature type="transmembrane region" description="Helical" evidence="1">
    <location>
        <begin position="47"/>
        <end position="69"/>
    </location>
</feature>
<dbReference type="Proteomes" id="UP000594873">
    <property type="component" value="Chromosome"/>
</dbReference>
<dbReference type="InterPro" id="IPR050706">
    <property type="entry name" value="Cyclic-di-GMP_PDE-like"/>
</dbReference>
<evidence type="ECO:0000313" key="4">
    <source>
        <dbReference type="EMBL" id="QPQ55801.1"/>
    </source>
</evidence>
<dbReference type="Gene3D" id="3.20.20.450">
    <property type="entry name" value="EAL domain"/>
    <property type="match status" value="1"/>
</dbReference>
<dbReference type="SUPFAM" id="SSF141868">
    <property type="entry name" value="EAL domain-like"/>
    <property type="match status" value="1"/>
</dbReference>
<dbReference type="SMART" id="SM00267">
    <property type="entry name" value="GGDEF"/>
    <property type="match status" value="1"/>
</dbReference>
<keyword evidence="1" id="KW-0812">Transmembrane</keyword>
<dbReference type="InterPro" id="IPR000160">
    <property type="entry name" value="GGDEF_dom"/>
</dbReference>
<evidence type="ECO:0000256" key="1">
    <source>
        <dbReference type="SAM" id="Phobius"/>
    </source>
</evidence>
<dbReference type="KEGG" id="sflv:IC614_04220"/>
<dbReference type="InterPro" id="IPR001633">
    <property type="entry name" value="EAL_dom"/>
</dbReference>
<feature type="domain" description="GGDEF" evidence="3">
    <location>
        <begin position="123"/>
        <end position="257"/>
    </location>
</feature>
<dbReference type="AlphaFoldDB" id="A0A7T2GL03"/>
<evidence type="ECO:0000313" key="5">
    <source>
        <dbReference type="Proteomes" id="UP000594873"/>
    </source>
</evidence>
<dbReference type="SMART" id="SM00052">
    <property type="entry name" value="EAL"/>
    <property type="match status" value="1"/>
</dbReference>
<name>A0A7T2GL03_9SPHN</name>
<dbReference type="InterPro" id="IPR035919">
    <property type="entry name" value="EAL_sf"/>
</dbReference>
<accession>A0A7T2GL03</accession>
<keyword evidence="1" id="KW-1133">Transmembrane helix</keyword>
<dbReference type="EMBL" id="CP065592">
    <property type="protein sequence ID" value="QPQ55801.1"/>
    <property type="molecule type" value="Genomic_DNA"/>
</dbReference>
<dbReference type="SUPFAM" id="SSF55073">
    <property type="entry name" value="Nucleotide cyclase"/>
    <property type="match status" value="1"/>
</dbReference>
<protein>
    <submittedName>
        <fullName evidence="4">EAL domain-containing protein</fullName>
    </submittedName>
</protein>
<dbReference type="Gene3D" id="3.30.70.270">
    <property type="match status" value="1"/>
</dbReference>
<dbReference type="CDD" id="cd01948">
    <property type="entry name" value="EAL"/>
    <property type="match status" value="1"/>
</dbReference>
<organism evidence="4 5">
    <name type="scientific">Allosphingosinicella flava</name>
    <dbReference type="NCBI Taxonomy" id="2771430"/>
    <lineage>
        <taxon>Bacteria</taxon>
        <taxon>Pseudomonadati</taxon>
        <taxon>Pseudomonadota</taxon>
        <taxon>Alphaproteobacteria</taxon>
        <taxon>Sphingomonadales</taxon>
        <taxon>Sphingomonadaceae</taxon>
        <taxon>Allosphingosinicella</taxon>
    </lineage>
</organism>
<dbReference type="PANTHER" id="PTHR33121:SF70">
    <property type="entry name" value="SIGNALING PROTEIN YKOW"/>
    <property type="match status" value="1"/>
</dbReference>
<gene>
    <name evidence="4" type="ORF">IC614_04220</name>
</gene>
<feature type="transmembrane region" description="Helical" evidence="1">
    <location>
        <begin position="20"/>
        <end position="40"/>
    </location>
</feature>
<keyword evidence="1" id="KW-0472">Membrane</keyword>
<dbReference type="PANTHER" id="PTHR33121">
    <property type="entry name" value="CYCLIC DI-GMP PHOSPHODIESTERASE PDEF"/>
    <property type="match status" value="1"/>
</dbReference>
<reference evidence="4 5" key="1">
    <citation type="submission" date="2020-11" db="EMBL/GenBank/DDBJ databases">
        <title>Genome seq and assembly of Sphingosinicella sp.</title>
        <authorList>
            <person name="Chhetri G."/>
        </authorList>
    </citation>
    <scope>NUCLEOTIDE SEQUENCE [LARGE SCALE GENOMIC DNA]</scope>
    <source>
        <strain evidence="4 5">UDD2</strain>
    </source>
</reference>
<dbReference type="NCBIfam" id="TIGR00254">
    <property type="entry name" value="GGDEF"/>
    <property type="match status" value="1"/>
</dbReference>
<proteinExistence type="predicted"/>
<dbReference type="PROSITE" id="PS50883">
    <property type="entry name" value="EAL"/>
    <property type="match status" value="1"/>
</dbReference>
<keyword evidence="5" id="KW-1185">Reference proteome</keyword>
<dbReference type="InterPro" id="IPR043128">
    <property type="entry name" value="Rev_trsase/Diguanyl_cyclase"/>
</dbReference>
<dbReference type="InterPro" id="IPR029787">
    <property type="entry name" value="Nucleotide_cyclase"/>
</dbReference>
<dbReference type="RefSeq" id="WP_200972604.1">
    <property type="nucleotide sequence ID" value="NZ_CP065592.1"/>
</dbReference>
<sequence>MASSLFDGPGWKSSTAKDAATISVAVSAVLIFSYVTGFDLGGATRLLFFKAEALAAFLLLSIAVSLYGWRRWRDAAQELAILRAAERQSLSLTATDPLTGFLNRASLCEAANHMFAITRPAGRSVAMLKVDMDGVRTISDLYGQLAGDGLLRAVAAVMRTALPADAAVARIGADTFAAFFPYDPKSPWAANVVAERILDRLGKPFDLGGAHTEVSASGGLARAEDGASDFEALARRAGIALGAARKLGRGRYLWFDASMEAELLKRNAVEAGLRTGIPAGQFVPYFEQQRDLLTGRLQGFEVLARWNHPERGLILPEDFIGVAEDCGLIGELSMAVMRQALDEARSWDISLTLSVNMAPSQLKDPWLAQKIVKLLVETGFPADRLEVEITEAALFENLGLAQSVVGSLKNQGIRIALDDFGSGYSSLSHLRAMPFDRIKIDRSLVETINDNDDTAAFVTAIARLGESLGLAITVEGVAHETVEARIRAIGTFRGQGWLYGRPMPIEAVRSLLADQRLLPAARTVEPRSAPRLRRTTRRTG</sequence>
<feature type="domain" description="EAL" evidence="2">
    <location>
        <begin position="266"/>
        <end position="516"/>
    </location>
</feature>
<evidence type="ECO:0000259" key="3">
    <source>
        <dbReference type="PROSITE" id="PS50887"/>
    </source>
</evidence>
<dbReference type="GO" id="GO:0071111">
    <property type="term" value="F:cyclic-guanylate-specific phosphodiesterase activity"/>
    <property type="evidence" value="ECO:0007669"/>
    <property type="project" value="InterPro"/>
</dbReference>
<dbReference type="PROSITE" id="PS50887">
    <property type="entry name" value="GGDEF"/>
    <property type="match status" value="1"/>
</dbReference>